<accession>A0AB33L375</accession>
<dbReference type="AlphaFoldDB" id="A0AB33L375"/>
<sequence>MTNNIAHLQPKVWSFVNRQLIKKAISEFSHELILTPEFILEETDGCIYLITSDNNEFTYQFKAKKYVLDHWLVDEKSIIKKIIYRMKFI</sequence>
<reference evidence="1" key="1">
    <citation type="submission" date="2024-08" db="EMBL/GenBank/DDBJ databases">
        <title>Whole genome sequence of Tenacibaculum sp. strain pbs-1 associated with black-spot shell disease in Akoya pearl oysters.</title>
        <authorList>
            <person name="Sakatoku A."/>
            <person name="Suzuki T."/>
            <person name="Hatano K."/>
            <person name="Seki M."/>
            <person name="Tanaka D."/>
            <person name="Nakamura S."/>
            <person name="Suzuki N."/>
            <person name="Isshiki T."/>
        </authorList>
    </citation>
    <scope>NUCLEOTIDE SEQUENCE</scope>
    <source>
        <strain evidence="1">Pbs-1</strain>
    </source>
</reference>
<protein>
    <submittedName>
        <fullName evidence="1">Uncharacterized protein</fullName>
    </submittedName>
</protein>
<evidence type="ECO:0000313" key="1">
    <source>
        <dbReference type="EMBL" id="BFP68554.1"/>
    </source>
</evidence>
<name>A0AB33L375_9FLAO</name>
<dbReference type="Gene3D" id="3.30.310.280">
    <property type="match status" value="1"/>
</dbReference>
<gene>
    <name evidence="1" type="ORF">Pbs1_18970</name>
</gene>
<proteinExistence type="predicted"/>
<dbReference type="EMBL" id="AP035888">
    <property type="protein sequence ID" value="BFP68554.1"/>
    <property type="molecule type" value="Genomic_DNA"/>
</dbReference>
<organism evidence="1">
    <name type="scientific">Tenacibaculum sp. Pbs-1</name>
    <dbReference type="NCBI Taxonomy" id="3238748"/>
    <lineage>
        <taxon>Bacteria</taxon>
        <taxon>Pseudomonadati</taxon>
        <taxon>Bacteroidota</taxon>
        <taxon>Flavobacteriia</taxon>
        <taxon>Flavobacteriales</taxon>
        <taxon>Flavobacteriaceae</taxon>
        <taxon>Tenacibaculum</taxon>
    </lineage>
</organism>